<dbReference type="GO" id="GO:0005634">
    <property type="term" value="C:nucleus"/>
    <property type="evidence" value="ECO:0007669"/>
    <property type="project" value="UniProtKB-SubCell"/>
</dbReference>
<dbReference type="OrthoDB" id="406152at2759"/>
<dbReference type="GO" id="GO:0035657">
    <property type="term" value="C:eRF1 methyltransferase complex"/>
    <property type="evidence" value="ECO:0007669"/>
    <property type="project" value="TreeGrafter"/>
</dbReference>
<dbReference type="STRING" id="765915.A0A1Y2HPG8"/>
<dbReference type="GO" id="GO:0032259">
    <property type="term" value="P:methylation"/>
    <property type="evidence" value="ECO:0007669"/>
    <property type="project" value="UniProtKB-KW"/>
</dbReference>
<evidence type="ECO:0000256" key="6">
    <source>
        <dbReference type="ARBA" id="ARBA00023242"/>
    </source>
</evidence>
<keyword evidence="3 8" id="KW-0489">Methyltransferase</keyword>
<feature type="region of interest" description="Disordered" evidence="7">
    <location>
        <begin position="215"/>
        <end position="235"/>
    </location>
</feature>
<evidence type="ECO:0000256" key="7">
    <source>
        <dbReference type="SAM" id="MobiDB-lite"/>
    </source>
</evidence>
<dbReference type="PANTHER" id="PTHR45875">
    <property type="entry name" value="METHYLTRANSFERASE N6AMT1"/>
    <property type="match status" value="1"/>
</dbReference>
<dbReference type="SUPFAM" id="SSF53335">
    <property type="entry name" value="S-adenosyl-L-methionine-dependent methyltransferases"/>
    <property type="match status" value="1"/>
</dbReference>
<accession>A0A1Y2HPG8</accession>
<evidence type="ECO:0000256" key="1">
    <source>
        <dbReference type="ARBA" id="ARBA00004123"/>
    </source>
</evidence>
<dbReference type="EMBL" id="MCFL01000020">
    <property type="protein sequence ID" value="ORZ35854.1"/>
    <property type="molecule type" value="Genomic_DNA"/>
</dbReference>
<dbReference type="Gene3D" id="3.40.50.150">
    <property type="entry name" value="Vaccinia Virus protein VP39"/>
    <property type="match status" value="1"/>
</dbReference>
<name>A0A1Y2HPG8_9FUNG</name>
<keyword evidence="4 8" id="KW-0808">Transferase</keyword>
<sequence length="235" mass="25964">MLPTPDTPHLANPPFQDSVYEPAEDTYLFLDALELDLDRILRPLNPAICLEIGSGSGCVTTFLAMHLHTPTLYLTTDINPLATLATLKTSQINPTSAPAVQPILTDLTSGLLPRLSHSIDILLFNPPYVPTPDAHVGTPDISAAWAGGERGRRVIDRVLPQMDAVLSDKGVAYMVLVDENDPDEIEARVRREFGMRMVKVNQRRAGRERLRVVRFEREPEPEPDPLGTGQHMTST</sequence>
<evidence type="ECO:0000256" key="3">
    <source>
        <dbReference type="ARBA" id="ARBA00022603"/>
    </source>
</evidence>
<dbReference type="InterPro" id="IPR002052">
    <property type="entry name" value="DNA_methylase_N6_adenine_CS"/>
</dbReference>
<dbReference type="PROSITE" id="PS00092">
    <property type="entry name" value="N6_MTASE"/>
    <property type="match status" value="1"/>
</dbReference>
<dbReference type="AlphaFoldDB" id="A0A1Y2HPG8"/>
<dbReference type="PANTHER" id="PTHR45875:SF1">
    <property type="entry name" value="METHYLTRANSFERASE N6AMT1"/>
    <property type="match status" value="1"/>
</dbReference>
<dbReference type="InterPro" id="IPR029063">
    <property type="entry name" value="SAM-dependent_MTases_sf"/>
</dbReference>
<evidence type="ECO:0000313" key="9">
    <source>
        <dbReference type="Proteomes" id="UP000193411"/>
    </source>
</evidence>
<organism evidence="8 9">
    <name type="scientific">Catenaria anguillulae PL171</name>
    <dbReference type="NCBI Taxonomy" id="765915"/>
    <lineage>
        <taxon>Eukaryota</taxon>
        <taxon>Fungi</taxon>
        <taxon>Fungi incertae sedis</taxon>
        <taxon>Blastocladiomycota</taxon>
        <taxon>Blastocladiomycetes</taxon>
        <taxon>Blastocladiales</taxon>
        <taxon>Catenariaceae</taxon>
        <taxon>Catenaria</taxon>
    </lineage>
</organism>
<protein>
    <submittedName>
        <fullName evidence="8">S-adenosyl-L-methionine-dependent methyltransferase</fullName>
    </submittedName>
</protein>
<keyword evidence="6" id="KW-0539">Nucleus</keyword>
<evidence type="ECO:0000256" key="2">
    <source>
        <dbReference type="ARBA" id="ARBA00006149"/>
    </source>
</evidence>
<evidence type="ECO:0000256" key="5">
    <source>
        <dbReference type="ARBA" id="ARBA00022691"/>
    </source>
</evidence>
<reference evidence="8 9" key="1">
    <citation type="submission" date="2016-07" db="EMBL/GenBank/DDBJ databases">
        <title>Pervasive Adenine N6-methylation of Active Genes in Fungi.</title>
        <authorList>
            <consortium name="DOE Joint Genome Institute"/>
            <person name="Mondo S.J."/>
            <person name="Dannebaum R.O."/>
            <person name="Kuo R.C."/>
            <person name="Labutti K."/>
            <person name="Haridas S."/>
            <person name="Kuo A."/>
            <person name="Salamov A."/>
            <person name="Ahrendt S.R."/>
            <person name="Lipzen A."/>
            <person name="Sullivan W."/>
            <person name="Andreopoulos W.B."/>
            <person name="Clum A."/>
            <person name="Lindquist E."/>
            <person name="Daum C."/>
            <person name="Ramamoorthy G.K."/>
            <person name="Gryganskyi A."/>
            <person name="Culley D."/>
            <person name="Magnuson J.K."/>
            <person name="James T.Y."/>
            <person name="O'Malley M.A."/>
            <person name="Stajich J.E."/>
            <person name="Spatafora J.W."/>
            <person name="Visel A."/>
            <person name="Grigoriev I.V."/>
        </authorList>
    </citation>
    <scope>NUCLEOTIDE SEQUENCE [LARGE SCALE GENOMIC DNA]</scope>
    <source>
        <strain evidence="8 9">PL171</strain>
    </source>
</reference>
<evidence type="ECO:0000313" key="8">
    <source>
        <dbReference type="EMBL" id="ORZ35854.1"/>
    </source>
</evidence>
<dbReference type="Proteomes" id="UP000193411">
    <property type="component" value="Unassembled WGS sequence"/>
</dbReference>
<gene>
    <name evidence="8" type="ORF">BCR44DRAFT_48739</name>
</gene>
<keyword evidence="9" id="KW-1185">Reference proteome</keyword>
<proteinExistence type="inferred from homology"/>
<dbReference type="GO" id="GO:0008276">
    <property type="term" value="F:protein methyltransferase activity"/>
    <property type="evidence" value="ECO:0007669"/>
    <property type="project" value="TreeGrafter"/>
</dbReference>
<comment type="caution">
    <text evidence="8">The sequence shown here is derived from an EMBL/GenBank/DDBJ whole genome shotgun (WGS) entry which is preliminary data.</text>
</comment>
<dbReference type="FunFam" id="3.40.50.150:FF:000077">
    <property type="entry name" value="HemK methyltransferase family member 2"/>
    <property type="match status" value="1"/>
</dbReference>
<dbReference type="GO" id="GO:0008757">
    <property type="term" value="F:S-adenosylmethionine-dependent methyltransferase activity"/>
    <property type="evidence" value="ECO:0007669"/>
    <property type="project" value="TreeGrafter"/>
</dbReference>
<comment type="subcellular location">
    <subcellularLocation>
        <location evidence="1">Nucleus</location>
    </subcellularLocation>
</comment>
<keyword evidence="5" id="KW-0949">S-adenosyl-L-methionine</keyword>
<evidence type="ECO:0000256" key="4">
    <source>
        <dbReference type="ARBA" id="ARBA00022679"/>
    </source>
</evidence>
<dbReference type="GO" id="GO:0003676">
    <property type="term" value="F:nucleic acid binding"/>
    <property type="evidence" value="ECO:0007669"/>
    <property type="project" value="InterPro"/>
</dbReference>
<comment type="similarity">
    <text evidence="2">Belongs to the eukaryotic/archaeal PrmC-related family.</text>
</comment>
<dbReference type="InterPro" id="IPR052190">
    <property type="entry name" value="Euk-Arch_PrmC-MTase"/>
</dbReference>